<keyword evidence="4" id="KW-0808">Transferase</keyword>
<feature type="compositionally biased region" description="Polar residues" evidence="1">
    <location>
        <begin position="752"/>
        <end position="762"/>
    </location>
</feature>
<evidence type="ECO:0000313" key="4">
    <source>
        <dbReference type="EMBL" id="GER26120.1"/>
    </source>
</evidence>
<dbReference type="Pfam" id="PF14383">
    <property type="entry name" value="VARLMGL"/>
    <property type="match status" value="1"/>
</dbReference>
<keyword evidence="5" id="KW-1185">Reference proteome</keyword>
<dbReference type="EMBL" id="BKCP01000780">
    <property type="protein sequence ID" value="GER26120.1"/>
    <property type="molecule type" value="Genomic_DNA"/>
</dbReference>
<dbReference type="InterPro" id="IPR025486">
    <property type="entry name" value="DUF4378"/>
</dbReference>
<accession>A0A5A7P053</accession>
<reference evidence="5" key="1">
    <citation type="journal article" date="2019" name="Curr. Biol.">
        <title>Genome Sequence of Striga asiatica Provides Insight into the Evolution of Plant Parasitism.</title>
        <authorList>
            <person name="Yoshida S."/>
            <person name="Kim S."/>
            <person name="Wafula E.K."/>
            <person name="Tanskanen J."/>
            <person name="Kim Y.M."/>
            <person name="Honaas L."/>
            <person name="Yang Z."/>
            <person name="Spallek T."/>
            <person name="Conn C.E."/>
            <person name="Ichihashi Y."/>
            <person name="Cheong K."/>
            <person name="Cui S."/>
            <person name="Der J.P."/>
            <person name="Gundlach H."/>
            <person name="Jiao Y."/>
            <person name="Hori C."/>
            <person name="Ishida J.K."/>
            <person name="Kasahara H."/>
            <person name="Kiba T."/>
            <person name="Kim M.S."/>
            <person name="Koo N."/>
            <person name="Laohavisit A."/>
            <person name="Lee Y.H."/>
            <person name="Lumba S."/>
            <person name="McCourt P."/>
            <person name="Mortimer J.C."/>
            <person name="Mutuku J.M."/>
            <person name="Nomura T."/>
            <person name="Sasaki-Sekimoto Y."/>
            <person name="Seto Y."/>
            <person name="Wang Y."/>
            <person name="Wakatake T."/>
            <person name="Sakakibara H."/>
            <person name="Demura T."/>
            <person name="Yamaguchi S."/>
            <person name="Yoneyama K."/>
            <person name="Manabe R.I."/>
            <person name="Nelson D.C."/>
            <person name="Schulman A.H."/>
            <person name="Timko M.P."/>
            <person name="dePamphilis C.W."/>
            <person name="Choi D."/>
            <person name="Shirasu K."/>
        </authorList>
    </citation>
    <scope>NUCLEOTIDE SEQUENCE [LARGE SCALE GENOMIC DNA]</scope>
    <source>
        <strain evidence="5">cv. UVA1</strain>
    </source>
</reference>
<dbReference type="Pfam" id="PF14309">
    <property type="entry name" value="DUF4378"/>
    <property type="match status" value="1"/>
</dbReference>
<feature type="compositionally biased region" description="Low complexity" evidence="1">
    <location>
        <begin position="322"/>
        <end position="333"/>
    </location>
</feature>
<evidence type="ECO:0000313" key="5">
    <source>
        <dbReference type="Proteomes" id="UP000325081"/>
    </source>
</evidence>
<feature type="region of interest" description="Disordered" evidence="1">
    <location>
        <begin position="733"/>
        <end position="773"/>
    </location>
</feature>
<dbReference type="InterPro" id="IPR032795">
    <property type="entry name" value="DUF3741-assoc"/>
</dbReference>
<comment type="caution">
    <text evidence="4">The sequence shown here is derived from an EMBL/GenBank/DDBJ whole genome shotgun (WGS) entry which is preliminary data.</text>
</comment>
<feature type="region of interest" description="Disordered" evidence="1">
    <location>
        <begin position="316"/>
        <end position="360"/>
    </location>
</feature>
<feature type="domain" description="DUF3741" evidence="3">
    <location>
        <begin position="84"/>
        <end position="113"/>
    </location>
</feature>
<dbReference type="OrthoDB" id="765769at2759"/>
<feature type="compositionally biased region" description="Basic and acidic residues" evidence="1">
    <location>
        <begin position="346"/>
        <end position="360"/>
    </location>
</feature>
<feature type="region of interest" description="Disordered" evidence="1">
    <location>
        <begin position="207"/>
        <end position="239"/>
    </location>
</feature>
<evidence type="ECO:0000259" key="3">
    <source>
        <dbReference type="Pfam" id="PF14383"/>
    </source>
</evidence>
<dbReference type="GO" id="GO:0016740">
    <property type="term" value="F:transferase activity"/>
    <property type="evidence" value="ECO:0007669"/>
    <property type="project" value="UniProtKB-KW"/>
</dbReference>
<evidence type="ECO:0000256" key="1">
    <source>
        <dbReference type="SAM" id="MobiDB-lite"/>
    </source>
</evidence>
<dbReference type="PANTHER" id="PTHR21726:SF29">
    <property type="entry name" value="EXPRESSED PROTEIN"/>
    <property type="match status" value="1"/>
</dbReference>
<evidence type="ECO:0000259" key="2">
    <source>
        <dbReference type="Pfam" id="PF14309"/>
    </source>
</evidence>
<feature type="compositionally biased region" description="Basic and acidic residues" evidence="1">
    <location>
        <begin position="222"/>
        <end position="238"/>
    </location>
</feature>
<proteinExistence type="predicted"/>
<gene>
    <name evidence="4" type="ORF">STAS_01752</name>
</gene>
<name>A0A5A7P053_STRAF</name>
<feature type="domain" description="DUF4378" evidence="2">
    <location>
        <begin position="575"/>
        <end position="723"/>
    </location>
</feature>
<sequence>MGFENQGSRSGNYVGGFLQIFDWNAKSRKKLFSSKSDAPGRSKQKKRCDGNLPTTRIQKMEVDEIIGGASSIKEGSDYSYSCCSSVMDEDFYETRAPSVVARLMGLDSMPLSDSQSLPTLNYYNHHQPQKSETFQDGITNSGSLPVQNARVIEKFQTEVLPPKYAKSISVTHHKLLSPIKSGYFNPSTDGTRVMEAATRIIEFEPNKKVKSRKPPSRIFEGSQRKGEVKNLKGPENKKGKSISLALQAKANIQKREDMNVKKKEICELSPSNSNNNTNSIIFISQLAARKHIAKKPSCQNGPNVLRQNNQKQNCIVDRGKSPVKSTPKVVKSKLSGTSRVSSSKKTGSEVKDDKNKAERVAQKKRCVDGNSKAVGWNQEDRRKTGTNVVSFTFTAPIKGCHSKSLYIGNNNIKGGDALSSLLEEKLKELAQKVEFSEHKSDLEGNQAVDEMDIDNQDLLEELSITDSNTSRATKSLDCRFPSPVSVLDLSPSAERFNSSDTADSNSMGVSKQCSSSIQSSHELLDDMYSSKMFLASEADAELTDSASSNSIATIVKTQVPTLNSTNHHVMSQKWELEYVKEILFKVELMFEDFAVGRSQGVIKPHLFDKLEMSKGYLSKSGHVSTVERKLLFDCVGECLDFRCRPYGCKSWVKNASVIKRKERLAGEVCKEISGWSPVGDSMIDELVDKNMSSQHGKWLDFDVEAFELGLQLETRVLNSLIDELVAYMLQTKSTNDDANGHPSKWTKLRPKNPNQKLTNKWSDASAPEPLPNG</sequence>
<protein>
    <submittedName>
        <fullName evidence="4">PhosphatidylinositolN-acetyglucosaminlytransferase subunit P-related</fullName>
    </submittedName>
</protein>
<dbReference type="AlphaFoldDB" id="A0A5A7P053"/>
<dbReference type="PANTHER" id="PTHR21726">
    <property type="entry name" value="PHOSPHATIDYLINOSITOL N-ACETYLGLUCOSAMINYLTRANSFERASE SUBUNIT P DOWN SYNDROME CRITICAL REGION PROTEIN 5 -RELATED"/>
    <property type="match status" value="1"/>
</dbReference>
<dbReference type="Proteomes" id="UP000325081">
    <property type="component" value="Unassembled WGS sequence"/>
</dbReference>
<feature type="compositionally biased region" description="Polar residues" evidence="1">
    <location>
        <begin position="334"/>
        <end position="345"/>
    </location>
</feature>
<organism evidence="4 5">
    <name type="scientific">Striga asiatica</name>
    <name type="common">Asiatic witchweed</name>
    <name type="synonym">Buchnera asiatica</name>
    <dbReference type="NCBI Taxonomy" id="4170"/>
    <lineage>
        <taxon>Eukaryota</taxon>
        <taxon>Viridiplantae</taxon>
        <taxon>Streptophyta</taxon>
        <taxon>Embryophyta</taxon>
        <taxon>Tracheophyta</taxon>
        <taxon>Spermatophyta</taxon>
        <taxon>Magnoliopsida</taxon>
        <taxon>eudicotyledons</taxon>
        <taxon>Gunneridae</taxon>
        <taxon>Pentapetalae</taxon>
        <taxon>asterids</taxon>
        <taxon>lamiids</taxon>
        <taxon>Lamiales</taxon>
        <taxon>Orobanchaceae</taxon>
        <taxon>Buchnereae</taxon>
        <taxon>Striga</taxon>
    </lineage>
</organism>